<sequence>MYSCIASSFVTSMLSGALATKLANCWSCGHVSHNLANSGNCFLRLSTASGVSFFASLKNCLLKSNDN</sequence>
<gene>
    <name evidence="2" type="ORF">HPLM_LOCUS3967</name>
</gene>
<evidence type="ECO:0000313" key="3">
    <source>
        <dbReference type="Proteomes" id="UP000268014"/>
    </source>
</evidence>
<evidence type="ECO:0000313" key="2">
    <source>
        <dbReference type="EMBL" id="VDO22096.1"/>
    </source>
</evidence>
<evidence type="ECO:0000256" key="1">
    <source>
        <dbReference type="SAM" id="SignalP"/>
    </source>
</evidence>
<organism evidence="4">
    <name type="scientific">Haemonchus placei</name>
    <name type="common">Barber's pole worm</name>
    <dbReference type="NCBI Taxonomy" id="6290"/>
    <lineage>
        <taxon>Eukaryota</taxon>
        <taxon>Metazoa</taxon>
        <taxon>Ecdysozoa</taxon>
        <taxon>Nematoda</taxon>
        <taxon>Chromadorea</taxon>
        <taxon>Rhabditida</taxon>
        <taxon>Rhabditina</taxon>
        <taxon>Rhabditomorpha</taxon>
        <taxon>Strongyloidea</taxon>
        <taxon>Trichostrongylidae</taxon>
        <taxon>Haemonchus</taxon>
    </lineage>
</organism>
<protein>
    <submittedName>
        <fullName evidence="4">Secreted protein</fullName>
    </submittedName>
</protein>
<keyword evidence="1" id="KW-0732">Signal</keyword>
<dbReference type="AlphaFoldDB" id="A0A0N4W2L2"/>
<keyword evidence="3" id="KW-1185">Reference proteome</keyword>
<dbReference type="WBParaSite" id="HPLM_0000397501-mRNA-1">
    <property type="protein sequence ID" value="HPLM_0000397501-mRNA-1"/>
    <property type="gene ID" value="HPLM_0000397501"/>
</dbReference>
<dbReference type="EMBL" id="UZAF01016162">
    <property type="protein sequence ID" value="VDO22096.1"/>
    <property type="molecule type" value="Genomic_DNA"/>
</dbReference>
<proteinExistence type="predicted"/>
<feature type="chain" id="PRO_5043123344" evidence="1">
    <location>
        <begin position="20"/>
        <end position="67"/>
    </location>
</feature>
<name>A0A0N4W2L2_HAEPC</name>
<reference evidence="2 3" key="2">
    <citation type="submission" date="2018-11" db="EMBL/GenBank/DDBJ databases">
        <authorList>
            <consortium name="Pathogen Informatics"/>
        </authorList>
    </citation>
    <scope>NUCLEOTIDE SEQUENCE [LARGE SCALE GENOMIC DNA]</scope>
    <source>
        <strain evidence="2 3">MHpl1</strain>
    </source>
</reference>
<feature type="signal peptide" evidence="1">
    <location>
        <begin position="1"/>
        <end position="19"/>
    </location>
</feature>
<evidence type="ECO:0000313" key="4">
    <source>
        <dbReference type="WBParaSite" id="HPLM_0000397501-mRNA-1"/>
    </source>
</evidence>
<accession>A0A0N4W2L2</accession>
<dbReference type="Proteomes" id="UP000268014">
    <property type="component" value="Unassembled WGS sequence"/>
</dbReference>
<reference evidence="4" key="1">
    <citation type="submission" date="2017-02" db="UniProtKB">
        <authorList>
            <consortium name="WormBaseParasite"/>
        </authorList>
    </citation>
    <scope>IDENTIFICATION</scope>
</reference>